<dbReference type="CDD" id="cd11579">
    <property type="entry name" value="Glyco_tran_WbsX"/>
    <property type="match status" value="1"/>
</dbReference>
<evidence type="ECO:0000313" key="2">
    <source>
        <dbReference type="EMBL" id="MBM7622189.1"/>
    </source>
</evidence>
<evidence type="ECO:0000256" key="1">
    <source>
        <dbReference type="SAM" id="MobiDB-lite"/>
    </source>
</evidence>
<reference evidence="2 3" key="1">
    <citation type="submission" date="2021-01" db="EMBL/GenBank/DDBJ databases">
        <title>Genomic Encyclopedia of Type Strains, Phase IV (KMG-IV): sequencing the most valuable type-strain genomes for metagenomic binning, comparative biology and taxonomic classification.</title>
        <authorList>
            <person name="Goeker M."/>
        </authorList>
    </citation>
    <scope>NUCLEOTIDE SEQUENCE [LARGE SCALE GENOMIC DNA]</scope>
    <source>
        <strain evidence="2 3">DSM 25879</strain>
    </source>
</reference>
<dbReference type="EMBL" id="JAFBED010000015">
    <property type="protein sequence ID" value="MBM7622189.1"/>
    <property type="molecule type" value="Genomic_DNA"/>
</dbReference>
<dbReference type="SUPFAM" id="SSF49899">
    <property type="entry name" value="Concanavalin A-like lectins/glucanases"/>
    <property type="match status" value="1"/>
</dbReference>
<dbReference type="Pfam" id="PF13385">
    <property type="entry name" value="Laminin_G_3"/>
    <property type="match status" value="1"/>
</dbReference>
<dbReference type="Pfam" id="PF14307">
    <property type="entry name" value="Glyco_tran_WbsX"/>
    <property type="match status" value="1"/>
</dbReference>
<dbReference type="InterPro" id="IPR013320">
    <property type="entry name" value="ConA-like_dom_sf"/>
</dbReference>
<protein>
    <recommendedName>
        <fullName evidence="4">Glycosyl transferase family WbsX</fullName>
    </recommendedName>
</protein>
<dbReference type="InterPro" id="IPR032719">
    <property type="entry name" value="WbsX"/>
</dbReference>
<comment type="caution">
    <text evidence="2">The sequence shown here is derived from an EMBL/GenBank/DDBJ whole genome shotgun (WGS) entry which is preliminary data.</text>
</comment>
<dbReference type="Gene3D" id="2.60.120.200">
    <property type="match status" value="1"/>
</dbReference>
<gene>
    <name evidence="2" type="ORF">JOC95_004100</name>
</gene>
<evidence type="ECO:0008006" key="4">
    <source>
        <dbReference type="Google" id="ProtNLM"/>
    </source>
</evidence>
<feature type="region of interest" description="Disordered" evidence="1">
    <location>
        <begin position="200"/>
        <end position="219"/>
    </location>
</feature>
<organism evidence="2 3">
    <name type="scientific">Sutcliffiella tianshenii</name>
    <dbReference type="NCBI Taxonomy" id="1463404"/>
    <lineage>
        <taxon>Bacteria</taxon>
        <taxon>Bacillati</taxon>
        <taxon>Bacillota</taxon>
        <taxon>Bacilli</taxon>
        <taxon>Bacillales</taxon>
        <taxon>Bacillaceae</taxon>
        <taxon>Sutcliffiella</taxon>
    </lineage>
</organism>
<dbReference type="PANTHER" id="PTHR41244:SF1">
    <property type="entry name" value="GLYCOSYLTRANSFERASE"/>
    <property type="match status" value="1"/>
</dbReference>
<keyword evidence="3" id="KW-1185">Reference proteome</keyword>
<name>A0ABS2P5N1_9BACI</name>
<dbReference type="PANTHER" id="PTHR41244">
    <property type="entry name" value="RHAMNAN SYNTHESIS F"/>
    <property type="match status" value="1"/>
</dbReference>
<proteinExistence type="predicted"/>
<dbReference type="Proteomes" id="UP000737402">
    <property type="component" value="Unassembled WGS sequence"/>
</dbReference>
<sequence length="590" mass="69365">MDQELLHFSGYNYIEFESVFKNLINNFTYEFWVKPEESHRVINQSNSGTEGLKGQRFVVFPGHTGNHRQSGLGISVGTNGVSILEHTHNYLTATLVYTTNIIEWTHIAVVVNKKIPSLYINGKFIKSGYKSPKINVYASGIVGGFEPYGFFVGKLKKFRIWDHVRNEKLINEHMNNELTNSEKGLFINWSGYPSNEVSERTSIDISEQTDTQQLENSKETKNKKDIFRERNMKLIAFYLPQFHEIPENNQWWGKGFTEWVNTRNAEPLFHGHYQPREPYSDFYYDLTDPLARKWQAELAKEYGIYGFCYYHYWFNGKMLLEKPFNEVLTSGEPDFPFCLSWANEPWTRRWDGRNDLVLMPQDYGNEKDWKEHFDYLLKAFKDDRYIRVEDKPLFLIYRPAIIPNCSEMLYFWDNLAKQNGLNGIYFVETLNGFYPLTNIKGFDASVEFEPHYSIAHGNCQNIWREGNGYQGRMKVVDYDSMWSCILNRKINTNKKVIPGAFIDWDNTARRGTEATIYYGANPAKFEKYLSKQIDRAETVYKSDFLFINAWNEWAEGTYLEPDKKFQYQYLEAVQKALRVNGINRVNKSSF</sequence>
<accession>A0ABS2P5N1</accession>
<dbReference type="Gene3D" id="3.20.20.80">
    <property type="entry name" value="Glycosidases"/>
    <property type="match status" value="1"/>
</dbReference>
<evidence type="ECO:0000313" key="3">
    <source>
        <dbReference type="Proteomes" id="UP000737402"/>
    </source>
</evidence>
<feature type="compositionally biased region" description="Polar residues" evidence="1">
    <location>
        <begin position="203"/>
        <end position="215"/>
    </location>
</feature>